<name>A0ABS8V6X5_DATST</name>
<keyword evidence="2" id="KW-1185">Reference proteome</keyword>
<dbReference type="EMBL" id="JACEIK010003508">
    <property type="protein sequence ID" value="MCD9641978.1"/>
    <property type="molecule type" value="Genomic_DNA"/>
</dbReference>
<reference evidence="1 2" key="1">
    <citation type="journal article" date="2021" name="BMC Genomics">
        <title>Datura genome reveals duplications of psychoactive alkaloid biosynthetic genes and high mutation rate following tissue culture.</title>
        <authorList>
            <person name="Rajewski A."/>
            <person name="Carter-House D."/>
            <person name="Stajich J."/>
            <person name="Litt A."/>
        </authorList>
    </citation>
    <scope>NUCLEOTIDE SEQUENCE [LARGE SCALE GENOMIC DNA]</scope>
    <source>
        <strain evidence="1">AR-01</strain>
    </source>
</reference>
<gene>
    <name evidence="1" type="ORF">HAX54_028541</name>
</gene>
<sequence>MITYPNGNLATLLQEKASHQDGHHPPTGNRTSLHFPALLGPSFPSLILNGSLEMLSHRMSFLIQTLKPIFQEIWPRQAHTSHSNRALHISFGWYLGYISPEASLTGGNYKRIRCL</sequence>
<comment type="caution">
    <text evidence="1">The sequence shown here is derived from an EMBL/GenBank/DDBJ whole genome shotgun (WGS) entry which is preliminary data.</text>
</comment>
<dbReference type="Proteomes" id="UP000823775">
    <property type="component" value="Unassembled WGS sequence"/>
</dbReference>
<evidence type="ECO:0000313" key="1">
    <source>
        <dbReference type="EMBL" id="MCD9641978.1"/>
    </source>
</evidence>
<evidence type="ECO:0000313" key="2">
    <source>
        <dbReference type="Proteomes" id="UP000823775"/>
    </source>
</evidence>
<protein>
    <submittedName>
        <fullName evidence="1">Uncharacterized protein</fullName>
    </submittedName>
</protein>
<organism evidence="1 2">
    <name type="scientific">Datura stramonium</name>
    <name type="common">Jimsonweed</name>
    <name type="synonym">Common thornapple</name>
    <dbReference type="NCBI Taxonomy" id="4076"/>
    <lineage>
        <taxon>Eukaryota</taxon>
        <taxon>Viridiplantae</taxon>
        <taxon>Streptophyta</taxon>
        <taxon>Embryophyta</taxon>
        <taxon>Tracheophyta</taxon>
        <taxon>Spermatophyta</taxon>
        <taxon>Magnoliopsida</taxon>
        <taxon>eudicotyledons</taxon>
        <taxon>Gunneridae</taxon>
        <taxon>Pentapetalae</taxon>
        <taxon>asterids</taxon>
        <taxon>lamiids</taxon>
        <taxon>Solanales</taxon>
        <taxon>Solanaceae</taxon>
        <taxon>Solanoideae</taxon>
        <taxon>Datureae</taxon>
        <taxon>Datura</taxon>
    </lineage>
</organism>
<accession>A0ABS8V6X5</accession>
<proteinExistence type="predicted"/>